<comment type="caution">
    <text evidence="4">The sequence shown here is derived from an EMBL/GenBank/DDBJ whole genome shotgun (WGS) entry which is preliminary data.</text>
</comment>
<dbReference type="InterPro" id="IPR036910">
    <property type="entry name" value="HMG_box_dom_sf"/>
</dbReference>
<dbReference type="Gene3D" id="1.10.30.10">
    <property type="entry name" value="High mobility group box domain"/>
    <property type="match status" value="1"/>
</dbReference>
<evidence type="ECO:0000259" key="3">
    <source>
        <dbReference type="PROSITE" id="PS50118"/>
    </source>
</evidence>
<feature type="DNA-binding region" description="HMG box" evidence="1">
    <location>
        <begin position="80"/>
        <end position="131"/>
    </location>
</feature>
<keyword evidence="5" id="KW-1185">Reference proteome</keyword>
<organism evidence="4 5">
    <name type="scientific">Dreissena polymorpha</name>
    <name type="common">Zebra mussel</name>
    <name type="synonym">Mytilus polymorpha</name>
    <dbReference type="NCBI Taxonomy" id="45954"/>
    <lineage>
        <taxon>Eukaryota</taxon>
        <taxon>Metazoa</taxon>
        <taxon>Spiralia</taxon>
        <taxon>Lophotrochozoa</taxon>
        <taxon>Mollusca</taxon>
        <taxon>Bivalvia</taxon>
        <taxon>Autobranchia</taxon>
        <taxon>Heteroconchia</taxon>
        <taxon>Euheterodonta</taxon>
        <taxon>Imparidentia</taxon>
        <taxon>Neoheterodontei</taxon>
        <taxon>Myida</taxon>
        <taxon>Dreissenoidea</taxon>
        <taxon>Dreissenidae</taxon>
        <taxon>Dreissena</taxon>
    </lineage>
</organism>
<evidence type="ECO:0000256" key="2">
    <source>
        <dbReference type="SAM" id="MobiDB-lite"/>
    </source>
</evidence>
<keyword evidence="1" id="KW-0238">DNA-binding</keyword>
<sequence>MLSFDDFKKNPVPSDDIDDSGLSISLIEGTKSMPDLQVKPIVVALPKSGSTKTSKTDNNSKKRKVDLLRDVIIIKSPDATEPPISAFLRFVKVNRGSVLRKNPQMTLLDVQRRLSLMWHFLPEQEKQTYEEAGLEENGHCGMQENNQTELCQQLESQQTLKDLFQEIKSDSSFLRFSKEWLEQLQNGLLSNDEIIDIIEKEWAQLSHLQKRPKLETSGTGTAR</sequence>
<dbReference type="InterPro" id="IPR009071">
    <property type="entry name" value="HMG_box_dom"/>
</dbReference>
<feature type="domain" description="HMG box" evidence="3">
    <location>
        <begin position="80"/>
        <end position="131"/>
    </location>
</feature>
<name>A0A9D4JN40_DREPO</name>
<feature type="region of interest" description="Disordered" evidence="2">
    <location>
        <begin position="1"/>
        <end position="21"/>
    </location>
</feature>
<dbReference type="Pfam" id="PF00505">
    <property type="entry name" value="HMG_box"/>
    <property type="match status" value="1"/>
</dbReference>
<keyword evidence="1" id="KW-0539">Nucleus</keyword>
<reference evidence="4" key="1">
    <citation type="journal article" date="2019" name="bioRxiv">
        <title>The Genome of the Zebra Mussel, Dreissena polymorpha: A Resource for Invasive Species Research.</title>
        <authorList>
            <person name="McCartney M.A."/>
            <person name="Auch B."/>
            <person name="Kono T."/>
            <person name="Mallez S."/>
            <person name="Zhang Y."/>
            <person name="Obille A."/>
            <person name="Becker A."/>
            <person name="Abrahante J.E."/>
            <person name="Garbe J."/>
            <person name="Badalamenti J.P."/>
            <person name="Herman A."/>
            <person name="Mangelson H."/>
            <person name="Liachko I."/>
            <person name="Sullivan S."/>
            <person name="Sone E.D."/>
            <person name="Koren S."/>
            <person name="Silverstein K.A.T."/>
            <person name="Beckman K.B."/>
            <person name="Gohl D.M."/>
        </authorList>
    </citation>
    <scope>NUCLEOTIDE SEQUENCE</scope>
    <source>
        <strain evidence="4">Duluth1</strain>
        <tissue evidence="4">Whole animal</tissue>
    </source>
</reference>
<evidence type="ECO:0000313" key="4">
    <source>
        <dbReference type="EMBL" id="KAH3818286.1"/>
    </source>
</evidence>
<dbReference type="EMBL" id="JAIWYP010000005">
    <property type="protein sequence ID" value="KAH3818286.1"/>
    <property type="molecule type" value="Genomic_DNA"/>
</dbReference>
<evidence type="ECO:0000313" key="5">
    <source>
        <dbReference type="Proteomes" id="UP000828390"/>
    </source>
</evidence>
<evidence type="ECO:0000256" key="1">
    <source>
        <dbReference type="PROSITE-ProRule" id="PRU00267"/>
    </source>
</evidence>
<gene>
    <name evidence="4" type="ORF">DPMN_119889</name>
</gene>
<dbReference type="GO" id="GO:0003677">
    <property type="term" value="F:DNA binding"/>
    <property type="evidence" value="ECO:0007669"/>
    <property type="project" value="UniProtKB-UniRule"/>
</dbReference>
<accession>A0A9D4JN40</accession>
<dbReference type="Proteomes" id="UP000828390">
    <property type="component" value="Unassembled WGS sequence"/>
</dbReference>
<proteinExistence type="predicted"/>
<dbReference type="SUPFAM" id="SSF47095">
    <property type="entry name" value="HMG-box"/>
    <property type="match status" value="2"/>
</dbReference>
<dbReference type="CDD" id="cd00084">
    <property type="entry name" value="HMG-box_SF"/>
    <property type="match status" value="2"/>
</dbReference>
<reference evidence="4" key="2">
    <citation type="submission" date="2020-11" db="EMBL/GenBank/DDBJ databases">
        <authorList>
            <person name="McCartney M.A."/>
            <person name="Auch B."/>
            <person name="Kono T."/>
            <person name="Mallez S."/>
            <person name="Becker A."/>
            <person name="Gohl D.M."/>
            <person name="Silverstein K.A.T."/>
            <person name="Koren S."/>
            <person name="Bechman K.B."/>
            <person name="Herman A."/>
            <person name="Abrahante J.E."/>
            <person name="Garbe J."/>
        </authorList>
    </citation>
    <scope>NUCLEOTIDE SEQUENCE</scope>
    <source>
        <strain evidence="4">Duluth1</strain>
        <tissue evidence="4">Whole animal</tissue>
    </source>
</reference>
<protein>
    <recommendedName>
        <fullName evidence="3">HMG box domain-containing protein</fullName>
    </recommendedName>
</protein>
<dbReference type="PROSITE" id="PS50118">
    <property type="entry name" value="HMG_BOX_2"/>
    <property type="match status" value="1"/>
</dbReference>
<dbReference type="AlphaFoldDB" id="A0A9D4JN40"/>
<dbReference type="GO" id="GO:0005634">
    <property type="term" value="C:nucleus"/>
    <property type="evidence" value="ECO:0007669"/>
    <property type="project" value="UniProtKB-UniRule"/>
</dbReference>